<proteinExistence type="predicted"/>
<feature type="signal peptide" evidence="1">
    <location>
        <begin position="1"/>
        <end position="22"/>
    </location>
</feature>
<dbReference type="Proteomes" id="UP000237682">
    <property type="component" value="Unassembled WGS sequence"/>
</dbReference>
<gene>
    <name evidence="3" type="ORF">C5L14_18855</name>
</gene>
<keyword evidence="1" id="KW-0732">Signal</keyword>
<evidence type="ECO:0000259" key="2">
    <source>
        <dbReference type="Pfam" id="PF00561"/>
    </source>
</evidence>
<dbReference type="Pfam" id="PF00561">
    <property type="entry name" value="Abhydrolase_1"/>
    <property type="match status" value="1"/>
</dbReference>
<dbReference type="OrthoDB" id="9780765at2"/>
<dbReference type="Gene3D" id="3.40.50.1820">
    <property type="entry name" value="alpha/beta hydrolase"/>
    <property type="match status" value="1"/>
</dbReference>
<dbReference type="PANTHER" id="PTHR43798">
    <property type="entry name" value="MONOACYLGLYCEROL LIPASE"/>
    <property type="match status" value="1"/>
</dbReference>
<organism evidence="3 4">
    <name type="scientific">Labrys okinawensis</name>
    <dbReference type="NCBI Taxonomy" id="346911"/>
    <lineage>
        <taxon>Bacteria</taxon>
        <taxon>Pseudomonadati</taxon>
        <taxon>Pseudomonadota</taxon>
        <taxon>Alphaproteobacteria</taxon>
        <taxon>Hyphomicrobiales</taxon>
        <taxon>Xanthobacteraceae</taxon>
        <taxon>Labrys</taxon>
    </lineage>
</organism>
<dbReference type="InterPro" id="IPR050266">
    <property type="entry name" value="AB_hydrolase_sf"/>
</dbReference>
<dbReference type="SUPFAM" id="SSF53474">
    <property type="entry name" value="alpha/beta-Hydrolases"/>
    <property type="match status" value="1"/>
</dbReference>
<evidence type="ECO:0000256" key="1">
    <source>
        <dbReference type="SAM" id="SignalP"/>
    </source>
</evidence>
<evidence type="ECO:0000313" key="4">
    <source>
        <dbReference type="Proteomes" id="UP000237682"/>
    </source>
</evidence>
<dbReference type="AlphaFoldDB" id="A0A2S9QAB6"/>
<keyword evidence="3" id="KW-0378">Hydrolase</keyword>
<dbReference type="EMBL" id="PUEJ01000006">
    <property type="protein sequence ID" value="PRH86293.1"/>
    <property type="molecule type" value="Genomic_DNA"/>
</dbReference>
<keyword evidence="4" id="KW-1185">Reference proteome</keyword>
<dbReference type="RefSeq" id="WP_105863587.1">
    <property type="nucleotide sequence ID" value="NZ_PUEJ01000006.1"/>
</dbReference>
<comment type="caution">
    <text evidence="3">The sequence shown here is derived from an EMBL/GenBank/DDBJ whole genome shotgun (WGS) entry which is preliminary data.</text>
</comment>
<feature type="domain" description="AB hydrolase-1" evidence="2">
    <location>
        <begin position="63"/>
        <end position="178"/>
    </location>
</feature>
<dbReference type="PRINTS" id="PR00111">
    <property type="entry name" value="ABHYDROLASE"/>
</dbReference>
<reference evidence="3 4" key="1">
    <citation type="submission" date="2018-02" db="EMBL/GenBank/DDBJ databases">
        <title>Whole genome sequencing of endophytic bacterium.</title>
        <authorList>
            <person name="Eedara R."/>
            <person name="Podile A.R."/>
        </authorList>
    </citation>
    <scope>NUCLEOTIDE SEQUENCE [LARGE SCALE GENOMIC DNA]</scope>
    <source>
        <strain evidence="3 4">RP1T</strain>
    </source>
</reference>
<feature type="chain" id="PRO_5015671621" evidence="1">
    <location>
        <begin position="23"/>
        <end position="314"/>
    </location>
</feature>
<accession>A0A2S9QAB6</accession>
<dbReference type="InterPro" id="IPR029058">
    <property type="entry name" value="AB_hydrolase_fold"/>
</dbReference>
<sequence length="314" mass="33616">MAKASILKSLLAVLVIGAGSLAAIPGAAAAAQTATPAQAPAKSGHVETGGVNYYYEVRGSGEPLLLLHGGLGSIDMFQPVMPVLAAHRQIIAVDLQGHGRTPLGQRPIDLKAIGDDMGQILAKLGYGQVDVLGYSMGGGVAFQLAAQHPDKVRRLVLVSAGFAQDGFYPEMLPMQAQVGAGMAEMMKATPMYQSYVRVAPAPAEFPRLLDAMGALMRKPYDWSSDVPKLTMPVMLIFGDSDMYRPEHVIKFYQLLGGGLRDAGWQREHMAKNRLAILPGRTHYDIFLSPQLTATALPFLDGTNETANWSDQTGK</sequence>
<dbReference type="GO" id="GO:0016787">
    <property type="term" value="F:hydrolase activity"/>
    <property type="evidence" value="ECO:0007669"/>
    <property type="project" value="UniProtKB-KW"/>
</dbReference>
<evidence type="ECO:0000313" key="3">
    <source>
        <dbReference type="EMBL" id="PRH86293.1"/>
    </source>
</evidence>
<dbReference type="InterPro" id="IPR000073">
    <property type="entry name" value="AB_hydrolase_1"/>
</dbReference>
<name>A0A2S9QAB6_9HYPH</name>
<protein>
    <submittedName>
        <fullName evidence="3">Alpha/beta hydrolase</fullName>
    </submittedName>
</protein>